<dbReference type="Pfam" id="PF05649">
    <property type="entry name" value="Peptidase_M13_N"/>
    <property type="match status" value="1"/>
</dbReference>
<dbReference type="Gene3D" id="3.40.390.10">
    <property type="entry name" value="Collagenase (Catalytic Domain)"/>
    <property type="match status" value="2"/>
</dbReference>
<dbReference type="PROSITE" id="PS51885">
    <property type="entry name" value="NEPRILYSIN"/>
    <property type="match status" value="1"/>
</dbReference>
<dbReference type="SUPFAM" id="SSF53335">
    <property type="entry name" value="S-adenosyl-L-methionine-dependent methyltransferases"/>
    <property type="match status" value="1"/>
</dbReference>
<dbReference type="InterPro" id="IPR013216">
    <property type="entry name" value="Methyltransf_11"/>
</dbReference>
<gene>
    <name evidence="6" type="ORF">V5799_034182</name>
</gene>
<dbReference type="Pfam" id="PF08241">
    <property type="entry name" value="Methyltransf_11"/>
    <property type="match status" value="1"/>
</dbReference>
<keyword evidence="3" id="KW-0812">Transmembrane</keyword>
<dbReference type="PANTHER" id="PTHR11733:SF241">
    <property type="entry name" value="GH26575P-RELATED"/>
    <property type="match status" value="1"/>
</dbReference>
<dbReference type="GO" id="GO:0016485">
    <property type="term" value="P:protein processing"/>
    <property type="evidence" value="ECO:0007669"/>
    <property type="project" value="TreeGrafter"/>
</dbReference>
<accession>A0AAQ4DL68</accession>
<dbReference type="InterPro" id="IPR008753">
    <property type="entry name" value="Peptidase_M13_N"/>
</dbReference>
<feature type="region of interest" description="Disordered" evidence="2">
    <location>
        <begin position="178"/>
        <end position="247"/>
    </location>
</feature>
<dbReference type="GO" id="GO:0008757">
    <property type="term" value="F:S-adenosylmethionine-dependent methyltransferase activity"/>
    <property type="evidence" value="ECO:0007669"/>
    <property type="project" value="InterPro"/>
</dbReference>
<proteinExistence type="inferred from homology"/>
<dbReference type="Proteomes" id="UP001321473">
    <property type="component" value="Unassembled WGS sequence"/>
</dbReference>
<evidence type="ECO:0000259" key="4">
    <source>
        <dbReference type="Pfam" id="PF05649"/>
    </source>
</evidence>
<dbReference type="EMBL" id="JARKHS020029533">
    <property type="protein sequence ID" value="KAK8763208.1"/>
    <property type="molecule type" value="Genomic_DNA"/>
</dbReference>
<evidence type="ECO:0000256" key="1">
    <source>
        <dbReference type="ARBA" id="ARBA00007357"/>
    </source>
</evidence>
<dbReference type="GO" id="GO:0005886">
    <property type="term" value="C:plasma membrane"/>
    <property type="evidence" value="ECO:0007669"/>
    <property type="project" value="TreeGrafter"/>
</dbReference>
<name>A0AAQ4DL68_AMBAM</name>
<dbReference type="InterPro" id="IPR024079">
    <property type="entry name" value="MetalloPept_cat_dom_sf"/>
</dbReference>
<comment type="caution">
    <text evidence="6">The sequence shown here is derived from an EMBL/GenBank/DDBJ whole genome shotgun (WGS) entry which is preliminary data.</text>
</comment>
<feature type="domain" description="Peptidase M13 N-terminal" evidence="4">
    <location>
        <begin position="366"/>
        <end position="712"/>
    </location>
</feature>
<evidence type="ECO:0000313" key="7">
    <source>
        <dbReference type="Proteomes" id="UP001321473"/>
    </source>
</evidence>
<sequence>MPKVYDEVRAPDRQATAELLKAWQASFFTCSEGSDESEHQYLDVGCGPGNFVRNHLLPLCPPALKRLVATDNSKAMIDYAKRVHAHPKVEHRLLDIAIDDEVTDFIAKEGCFQRVYSFLALHWIEDKCAALRNIERLLTPGGECLVIFNPYPGPAQLYQALLDSDSWAKYRDPPVPPASRTFAFRTPSSTLPPGQASNNVAGSDNAPPNEKPGAPQRRQSKLAPYNQRLKDKEPATSHEWSTTTGIPRKDRVGSGVFPGLFSTTGVSTLNTTAAVNTDRRGSRRNTRQSIQLPASHFLPAVEPRQPCSGAPKSLIVVSALAFGFFAILLVRMYWIPTPSKNNVCTTHECLAYSRHLLQSINADVDPCESFTRFVCHGWEKKHLFSVRETHFANVVRKVTESADALSDNYTIRGQNEAQRAATLYLSCHDILRGASNQLALVKEALATAGITWPEVRRGEVNLPHTLLYSSLKLGWGTVLDFSVVRYPLEDVLIVRPGASFPFVIDKTRGFSSNKTRDEYFQELAQSFGGNATAAATVSYEEMASIEAVTLNKLVPSYNSLIAERSASSLAMDIVNASEFGLSEESWLSVLGSLNVRLPNGLNLTSTRPDYVKEVFSLWTTLGEETLHLLVSWCTVQVAALYANEQLVANYYGKSSKRAQIYHGAFCISRAMVLNAQALFSSYIAGIQHSGDTLDARETALSVREAFRKRLTNWEHHASNVTVVVNWTSQEVLFRSFSAPEDTTGHKERPDMTPSLVRNWQLLAAQGLTSEDVGGVLHSVSVLRYYVLSRPEYDFYLLPYALSYPTFDIGLTAALNYGGLGVIIGHALGRLLIAAYRSDPESAPAIDAAMDCLRNGSFVDVSRSAAFDAAAFGVGALMDAYASTSAFDNAVVGLEQYSTTQLLFIALCHNRCEGGLKGNADSHCNRLLQYVPEFSTAFGCSPGTPMNPHRQCKFL</sequence>
<reference evidence="6 7" key="1">
    <citation type="journal article" date="2023" name="Arcadia Sci">
        <title>De novo assembly of a long-read Amblyomma americanum tick genome.</title>
        <authorList>
            <person name="Chou S."/>
            <person name="Poskanzer K.E."/>
            <person name="Rollins M."/>
            <person name="Thuy-Boun P.S."/>
        </authorList>
    </citation>
    <scope>NUCLEOTIDE SEQUENCE [LARGE SCALE GENOMIC DNA]</scope>
    <source>
        <strain evidence="6">F_SG_1</strain>
        <tissue evidence="6">Salivary glands</tissue>
    </source>
</reference>
<evidence type="ECO:0000256" key="3">
    <source>
        <dbReference type="SAM" id="Phobius"/>
    </source>
</evidence>
<feature type="domain" description="Methyltransferase type 11" evidence="5">
    <location>
        <begin position="42"/>
        <end position="145"/>
    </location>
</feature>
<evidence type="ECO:0008006" key="8">
    <source>
        <dbReference type="Google" id="ProtNLM"/>
    </source>
</evidence>
<keyword evidence="3" id="KW-1133">Transmembrane helix</keyword>
<dbReference type="PANTHER" id="PTHR11733">
    <property type="entry name" value="ZINC METALLOPROTEASE FAMILY M13 NEPRILYSIN-RELATED"/>
    <property type="match status" value="1"/>
</dbReference>
<feature type="transmembrane region" description="Helical" evidence="3">
    <location>
        <begin position="314"/>
        <end position="334"/>
    </location>
</feature>
<dbReference type="InterPro" id="IPR000718">
    <property type="entry name" value="Peptidase_M13"/>
</dbReference>
<dbReference type="CDD" id="cd02440">
    <property type="entry name" value="AdoMet_MTases"/>
    <property type="match status" value="1"/>
</dbReference>
<dbReference type="InterPro" id="IPR042089">
    <property type="entry name" value="Peptidase_M13_dom_2"/>
</dbReference>
<organism evidence="6 7">
    <name type="scientific">Amblyomma americanum</name>
    <name type="common">Lone star tick</name>
    <dbReference type="NCBI Taxonomy" id="6943"/>
    <lineage>
        <taxon>Eukaryota</taxon>
        <taxon>Metazoa</taxon>
        <taxon>Ecdysozoa</taxon>
        <taxon>Arthropoda</taxon>
        <taxon>Chelicerata</taxon>
        <taxon>Arachnida</taxon>
        <taxon>Acari</taxon>
        <taxon>Parasitiformes</taxon>
        <taxon>Ixodida</taxon>
        <taxon>Ixodoidea</taxon>
        <taxon>Ixodidae</taxon>
        <taxon>Amblyomminae</taxon>
        <taxon>Amblyomma</taxon>
    </lineage>
</organism>
<dbReference type="GO" id="GO:0004222">
    <property type="term" value="F:metalloendopeptidase activity"/>
    <property type="evidence" value="ECO:0007669"/>
    <property type="project" value="InterPro"/>
</dbReference>
<dbReference type="AlphaFoldDB" id="A0AAQ4DL68"/>
<protein>
    <recommendedName>
        <fullName evidence="8">M13 family peptidase</fullName>
    </recommendedName>
</protein>
<dbReference type="InterPro" id="IPR029063">
    <property type="entry name" value="SAM-dependent_MTases_sf"/>
</dbReference>
<feature type="compositionally biased region" description="Polar residues" evidence="2">
    <location>
        <begin position="186"/>
        <end position="202"/>
    </location>
</feature>
<comment type="similarity">
    <text evidence="1">Belongs to the peptidase M13 family.</text>
</comment>
<evidence type="ECO:0000259" key="5">
    <source>
        <dbReference type="Pfam" id="PF08241"/>
    </source>
</evidence>
<evidence type="ECO:0000313" key="6">
    <source>
        <dbReference type="EMBL" id="KAK8763208.1"/>
    </source>
</evidence>
<evidence type="ECO:0000256" key="2">
    <source>
        <dbReference type="SAM" id="MobiDB-lite"/>
    </source>
</evidence>
<keyword evidence="3" id="KW-0472">Membrane</keyword>
<dbReference type="Gene3D" id="1.10.1380.10">
    <property type="entry name" value="Neutral endopeptidase , domain2"/>
    <property type="match status" value="1"/>
</dbReference>
<dbReference type="SUPFAM" id="SSF55486">
    <property type="entry name" value="Metalloproteases ('zincins'), catalytic domain"/>
    <property type="match status" value="1"/>
</dbReference>
<keyword evidence="7" id="KW-1185">Reference proteome</keyword>
<dbReference type="Gene3D" id="3.40.50.150">
    <property type="entry name" value="Vaccinia Virus protein VP39"/>
    <property type="match status" value="1"/>
</dbReference>